<dbReference type="Gene3D" id="3.20.20.60">
    <property type="entry name" value="Phosphoenolpyruvate-binding domains"/>
    <property type="match status" value="1"/>
</dbReference>
<dbReference type="InterPro" id="IPR040442">
    <property type="entry name" value="Pyrv_kinase-like_dom_sf"/>
</dbReference>
<evidence type="ECO:0000256" key="8">
    <source>
        <dbReference type="PIRSR" id="PIRSR000388-1"/>
    </source>
</evidence>
<evidence type="ECO:0000256" key="4">
    <source>
        <dbReference type="ARBA" id="ARBA00022655"/>
    </source>
</evidence>
<comment type="similarity">
    <text evidence="2 7">Belongs to the PanB family.</text>
</comment>
<reference evidence="11 12" key="1">
    <citation type="submission" date="2016-11" db="EMBL/GenBank/DDBJ databases">
        <title>Comparative genomics of Acidibacillus ferroxidans species.</title>
        <authorList>
            <person name="Oliveira G."/>
            <person name="Nunes G."/>
            <person name="Oliveira R."/>
            <person name="Araujo F."/>
            <person name="Salim A."/>
            <person name="Scholte L."/>
            <person name="Morais D."/>
            <person name="Nancucheo I."/>
            <person name="Johnson D.B."/>
            <person name="Grail B."/>
            <person name="Bittencourt J."/>
            <person name="Valadares R."/>
        </authorList>
    </citation>
    <scope>NUCLEOTIDE SEQUENCE [LARGE SCALE GENOMIC DNA]</scope>
    <source>
        <strain evidence="11 12">Y002</strain>
    </source>
</reference>
<keyword evidence="12" id="KW-1185">Reference proteome</keyword>
<dbReference type="InterPro" id="IPR003700">
    <property type="entry name" value="Pantoate_hydroxy_MeTrfase"/>
</dbReference>
<comment type="caution">
    <text evidence="11">The sequence shown here is derived from an EMBL/GenBank/DDBJ whole genome shotgun (WGS) entry which is preliminary data.</text>
</comment>
<dbReference type="NCBIfam" id="TIGR00222">
    <property type="entry name" value="panB"/>
    <property type="match status" value="1"/>
</dbReference>
<dbReference type="UniPathway" id="UPA00028">
    <property type="reaction ID" value="UER00003"/>
</dbReference>
<evidence type="ECO:0000256" key="2">
    <source>
        <dbReference type="ARBA" id="ARBA00008676"/>
    </source>
</evidence>
<feature type="active site" description="Proton acceptor" evidence="7 8">
    <location>
        <position position="172"/>
    </location>
</feature>
<proteinExistence type="inferred from homology"/>
<evidence type="ECO:0000256" key="9">
    <source>
        <dbReference type="PIRSR" id="PIRSR000388-2"/>
    </source>
</evidence>
<keyword evidence="7 10" id="KW-0479">Metal-binding</keyword>
<evidence type="ECO:0000256" key="6">
    <source>
        <dbReference type="ARBA" id="ARBA00056497"/>
    </source>
</evidence>
<dbReference type="HAMAP" id="MF_00156">
    <property type="entry name" value="PanB"/>
    <property type="match status" value="1"/>
</dbReference>
<name>A0A2U3D743_SULT2</name>
<dbReference type="PIRSF" id="PIRSF000388">
    <property type="entry name" value="Pantoate_hydroxy_MeTrfase"/>
    <property type="match status" value="1"/>
</dbReference>
<dbReference type="GO" id="GO:0005737">
    <property type="term" value="C:cytoplasm"/>
    <property type="evidence" value="ECO:0007669"/>
    <property type="project" value="UniProtKB-SubCell"/>
</dbReference>
<feature type="binding site" evidence="7 9">
    <location>
        <position position="103"/>
    </location>
    <ligand>
        <name>3-methyl-2-oxobutanoate</name>
        <dbReference type="ChEBI" id="CHEBI:11851"/>
    </ligand>
</feature>
<feature type="binding site" evidence="7 10">
    <location>
        <position position="105"/>
    </location>
    <ligand>
        <name>Mg(2+)</name>
        <dbReference type="ChEBI" id="CHEBI:18420"/>
    </ligand>
</feature>
<organism evidence="11 12">
    <name type="scientific">Sulfoacidibacillus thermotolerans</name>
    <name type="common">Acidibacillus sulfuroxidans</name>
    <dbReference type="NCBI Taxonomy" id="1765684"/>
    <lineage>
        <taxon>Bacteria</taxon>
        <taxon>Bacillati</taxon>
        <taxon>Bacillota</taxon>
        <taxon>Bacilli</taxon>
        <taxon>Bacillales</taxon>
        <taxon>Alicyclobacillaceae</taxon>
        <taxon>Sulfoacidibacillus</taxon>
    </lineage>
</organism>
<dbReference type="GO" id="GO:0008168">
    <property type="term" value="F:methyltransferase activity"/>
    <property type="evidence" value="ECO:0007669"/>
    <property type="project" value="UniProtKB-KW"/>
</dbReference>
<comment type="cofactor">
    <cofactor evidence="7 10">
        <name>Mg(2+)</name>
        <dbReference type="ChEBI" id="CHEBI:18420"/>
    </cofactor>
    <text evidence="7 10">Binds 1 Mg(2+) ion per subunit.</text>
</comment>
<dbReference type="GO" id="GO:0003864">
    <property type="term" value="F:3-methyl-2-oxobutanoate hydroxymethyltransferase activity"/>
    <property type="evidence" value="ECO:0007669"/>
    <property type="project" value="UniProtKB-UniRule"/>
</dbReference>
<feature type="binding site" evidence="7 10">
    <location>
        <position position="73"/>
    </location>
    <ligand>
        <name>Mg(2+)</name>
        <dbReference type="ChEBI" id="CHEBI:18420"/>
    </ligand>
</feature>
<protein>
    <recommendedName>
        <fullName evidence="7">3-methyl-2-oxobutanoate hydroxymethyltransferase</fullName>
        <ecNumber evidence="7">2.1.2.11</ecNumber>
    </recommendedName>
    <alternativeName>
        <fullName evidence="7">Ketopantoate hydroxymethyltransferase</fullName>
        <shortName evidence="7">KPHMT</shortName>
    </alternativeName>
</protein>
<comment type="pathway">
    <text evidence="1 7">Cofactor biosynthesis; (R)-pantothenate biosynthesis; (R)-pantoate from 3-methyl-2-oxobutanoate: step 1/2.</text>
</comment>
<accession>A0A2U3D743</accession>
<gene>
    <name evidence="7" type="primary">panB</name>
    <name evidence="11" type="ORF">BM613_10505</name>
</gene>
<evidence type="ECO:0000256" key="1">
    <source>
        <dbReference type="ARBA" id="ARBA00005033"/>
    </source>
</evidence>
<feature type="binding site" evidence="7 9">
    <location>
        <position position="73"/>
    </location>
    <ligand>
        <name>3-methyl-2-oxobutanoate</name>
        <dbReference type="ChEBI" id="CHEBI:11851"/>
    </ligand>
</feature>
<dbReference type="InterPro" id="IPR015813">
    <property type="entry name" value="Pyrv/PenolPyrv_kinase-like_dom"/>
</dbReference>
<evidence type="ECO:0000313" key="11">
    <source>
        <dbReference type="EMBL" id="PWI57097.1"/>
    </source>
</evidence>
<dbReference type="AlphaFoldDB" id="A0A2U3D743"/>
<feature type="binding site" evidence="7 10">
    <location>
        <position position="34"/>
    </location>
    <ligand>
        <name>Mg(2+)</name>
        <dbReference type="ChEBI" id="CHEBI:18420"/>
    </ligand>
</feature>
<dbReference type="GO" id="GO:0015940">
    <property type="term" value="P:pantothenate biosynthetic process"/>
    <property type="evidence" value="ECO:0007669"/>
    <property type="project" value="UniProtKB-UniRule"/>
</dbReference>
<comment type="subunit">
    <text evidence="3 7">Homodecamer; pentamer of dimers.</text>
</comment>
<evidence type="ECO:0000256" key="10">
    <source>
        <dbReference type="PIRSR" id="PIRSR000388-3"/>
    </source>
</evidence>
<comment type="catalytic activity">
    <reaction evidence="7">
        <text>(6R)-5,10-methylene-5,6,7,8-tetrahydrofolate + 3-methyl-2-oxobutanoate + H2O = 2-dehydropantoate + (6S)-5,6,7,8-tetrahydrofolate</text>
        <dbReference type="Rhea" id="RHEA:11824"/>
        <dbReference type="ChEBI" id="CHEBI:11561"/>
        <dbReference type="ChEBI" id="CHEBI:11851"/>
        <dbReference type="ChEBI" id="CHEBI:15377"/>
        <dbReference type="ChEBI" id="CHEBI:15636"/>
        <dbReference type="ChEBI" id="CHEBI:57453"/>
        <dbReference type="EC" id="2.1.2.11"/>
    </reaction>
</comment>
<dbReference type="SUPFAM" id="SSF51621">
    <property type="entry name" value="Phosphoenolpyruvate/pyruvate domain"/>
    <property type="match status" value="1"/>
</dbReference>
<dbReference type="GO" id="GO:0000287">
    <property type="term" value="F:magnesium ion binding"/>
    <property type="evidence" value="ECO:0007669"/>
    <property type="project" value="TreeGrafter"/>
</dbReference>
<keyword evidence="7" id="KW-0963">Cytoplasm</keyword>
<sequence length="275" mass="29586">MRERKESIVMVTAYDATQAAHAEAAGVDVILVGDSLGMVVLGYDTTIPVTINDMLHHAKAVRRGAKNTMVLVDMPFASYHQSVADTVRNASKIMQEAYADGLKLEGGSEILPHVQALVQAGIPICGHLGLTPQSVLQFGGFRVQAKEMDAAQKLLDDALQLQQAGAFMVVLECIPSALGALVTESLDIPTIGIGAGENCSGQVLVYHDVLGLGMHHRRPKFVKKYATLGDSAISALTKYKDEVKRREFPNPDYRYDIAADAISKLSNRAGKGENL</sequence>
<dbReference type="GO" id="GO:0032259">
    <property type="term" value="P:methylation"/>
    <property type="evidence" value="ECO:0007669"/>
    <property type="project" value="UniProtKB-KW"/>
</dbReference>
<evidence type="ECO:0000256" key="3">
    <source>
        <dbReference type="ARBA" id="ARBA00011424"/>
    </source>
</evidence>
<feature type="binding site" evidence="7 9">
    <location>
        <begin position="34"/>
        <end position="35"/>
    </location>
    <ligand>
        <name>3-methyl-2-oxobutanoate</name>
        <dbReference type="ChEBI" id="CHEBI:11851"/>
    </ligand>
</feature>
<dbReference type="Pfam" id="PF02548">
    <property type="entry name" value="Pantoate_transf"/>
    <property type="match status" value="1"/>
</dbReference>
<dbReference type="FunFam" id="3.20.20.60:FF:000003">
    <property type="entry name" value="3-methyl-2-oxobutanoate hydroxymethyltransferase"/>
    <property type="match status" value="1"/>
</dbReference>
<dbReference type="PANTHER" id="PTHR20881:SF0">
    <property type="entry name" value="3-METHYL-2-OXOBUTANOATE HYDROXYMETHYLTRANSFERASE"/>
    <property type="match status" value="1"/>
</dbReference>
<keyword evidence="7 10" id="KW-0460">Magnesium</keyword>
<dbReference type="Proteomes" id="UP000245380">
    <property type="component" value="Unassembled WGS sequence"/>
</dbReference>
<comment type="subcellular location">
    <subcellularLocation>
        <location evidence="7">Cytoplasm</location>
    </subcellularLocation>
</comment>
<dbReference type="EC" id="2.1.2.11" evidence="7"/>
<evidence type="ECO:0000313" key="12">
    <source>
        <dbReference type="Proteomes" id="UP000245380"/>
    </source>
</evidence>
<keyword evidence="4 7" id="KW-0566">Pantothenate biosynthesis</keyword>
<dbReference type="CDD" id="cd06557">
    <property type="entry name" value="KPHMT-like"/>
    <property type="match status" value="1"/>
</dbReference>
<evidence type="ECO:0000256" key="7">
    <source>
        <dbReference type="HAMAP-Rule" id="MF_00156"/>
    </source>
</evidence>
<dbReference type="PANTHER" id="PTHR20881">
    <property type="entry name" value="3-METHYL-2-OXOBUTANOATE HYDROXYMETHYLTRANSFERASE"/>
    <property type="match status" value="1"/>
</dbReference>
<dbReference type="EMBL" id="MPDK01000019">
    <property type="protein sequence ID" value="PWI57097.1"/>
    <property type="molecule type" value="Genomic_DNA"/>
</dbReference>
<comment type="function">
    <text evidence="6 7">Catalyzes the reversible reaction in which hydroxymethyl group from 5,10-methylenetetrahydrofolate is transferred onto alpha-ketoisovalerate to form ketopantoate.</text>
</comment>
<keyword evidence="5 7" id="KW-0808">Transferase</keyword>
<keyword evidence="11" id="KW-0489">Methyltransferase</keyword>
<dbReference type="NCBIfam" id="NF001452">
    <property type="entry name" value="PRK00311.1"/>
    <property type="match status" value="1"/>
</dbReference>
<evidence type="ECO:0000256" key="5">
    <source>
        <dbReference type="ARBA" id="ARBA00022679"/>
    </source>
</evidence>